<proteinExistence type="predicted"/>
<evidence type="ECO:0000313" key="1">
    <source>
        <dbReference type="EMBL" id="RAL61935.1"/>
    </source>
</evidence>
<evidence type="ECO:0000313" key="2">
    <source>
        <dbReference type="Proteomes" id="UP000249056"/>
    </source>
</evidence>
<dbReference type="EMBL" id="QKRW01000027">
    <property type="protein sequence ID" value="RAL61935.1"/>
    <property type="molecule type" value="Genomic_DNA"/>
</dbReference>
<protein>
    <submittedName>
        <fullName evidence="1">Uncharacterized protein</fullName>
    </submittedName>
</protein>
<keyword evidence="2" id="KW-1185">Reference proteome</keyword>
<comment type="caution">
    <text evidence="1">The sequence shown here is derived from an EMBL/GenBank/DDBJ whole genome shotgun (WGS) entry which is preliminary data.</text>
</comment>
<dbReference type="Proteomes" id="UP000249056">
    <property type="component" value="Unassembled WGS sequence"/>
</dbReference>
<name>A0A395INP4_9HELO</name>
<sequence length="77" mass="8920">MDWIVIFGVFAWSEMHSSFLGRIKRKGKNVYFSSVCPENRLLRVDFGRKGEPNELHFSASLSSSIRYLSIARVVCHR</sequence>
<accession>A0A395INP4</accession>
<gene>
    <name evidence="1" type="ORF">DID88_002424</name>
</gene>
<dbReference type="AlphaFoldDB" id="A0A395INP4"/>
<reference evidence="1 2" key="1">
    <citation type="submission" date="2018-06" db="EMBL/GenBank/DDBJ databases">
        <title>Genome Sequence of the Brown Rot Fungal Pathogen Monilinia fructigena.</title>
        <authorList>
            <person name="Landi L."/>
            <person name="De Miccolis Angelini R.M."/>
            <person name="Pollastro S."/>
            <person name="Abate D."/>
            <person name="Faretra F."/>
            <person name="Romanazzi G."/>
        </authorList>
    </citation>
    <scope>NUCLEOTIDE SEQUENCE [LARGE SCALE GENOMIC DNA]</scope>
    <source>
        <strain evidence="1 2">Mfrg269</strain>
    </source>
</reference>
<organism evidence="1 2">
    <name type="scientific">Monilinia fructigena</name>
    <dbReference type="NCBI Taxonomy" id="38457"/>
    <lineage>
        <taxon>Eukaryota</taxon>
        <taxon>Fungi</taxon>
        <taxon>Dikarya</taxon>
        <taxon>Ascomycota</taxon>
        <taxon>Pezizomycotina</taxon>
        <taxon>Leotiomycetes</taxon>
        <taxon>Helotiales</taxon>
        <taxon>Sclerotiniaceae</taxon>
        <taxon>Monilinia</taxon>
    </lineage>
</organism>